<dbReference type="InterPro" id="IPR057456">
    <property type="entry name" value="Znf_C17orf113"/>
</dbReference>
<dbReference type="PANTHER" id="PTHR46880:SF5">
    <property type="entry name" value="DUF4371 DOMAIN-CONTAINING PROTEIN"/>
    <property type="match status" value="1"/>
</dbReference>
<evidence type="ECO:0000259" key="1">
    <source>
        <dbReference type="Pfam" id="PF05699"/>
    </source>
</evidence>
<dbReference type="InterPro" id="IPR012337">
    <property type="entry name" value="RNaseH-like_sf"/>
</dbReference>
<dbReference type="SUPFAM" id="SSF53098">
    <property type="entry name" value="Ribonuclease H-like"/>
    <property type="match status" value="1"/>
</dbReference>
<gene>
    <name evidence="3" type="ORF">KUDE01_007338</name>
</gene>
<accession>A0AAD9F4A6</accession>
<evidence type="ECO:0000313" key="3">
    <source>
        <dbReference type="EMBL" id="KAK1892263.1"/>
    </source>
</evidence>
<organism evidence="3 4">
    <name type="scientific">Dissostichus eleginoides</name>
    <name type="common">Patagonian toothfish</name>
    <name type="synonym">Dissostichus amissus</name>
    <dbReference type="NCBI Taxonomy" id="100907"/>
    <lineage>
        <taxon>Eukaryota</taxon>
        <taxon>Metazoa</taxon>
        <taxon>Chordata</taxon>
        <taxon>Craniata</taxon>
        <taxon>Vertebrata</taxon>
        <taxon>Euteleostomi</taxon>
        <taxon>Actinopterygii</taxon>
        <taxon>Neopterygii</taxon>
        <taxon>Teleostei</taxon>
        <taxon>Neoteleostei</taxon>
        <taxon>Acanthomorphata</taxon>
        <taxon>Eupercaria</taxon>
        <taxon>Perciformes</taxon>
        <taxon>Notothenioidei</taxon>
        <taxon>Nototheniidae</taxon>
        <taxon>Dissostichus</taxon>
    </lineage>
</organism>
<dbReference type="PANTHER" id="PTHR46880">
    <property type="entry name" value="RAS-ASSOCIATING DOMAIN-CONTAINING PROTEIN"/>
    <property type="match status" value="1"/>
</dbReference>
<dbReference type="Pfam" id="PF05699">
    <property type="entry name" value="Dimer_Tnp_hAT"/>
    <property type="match status" value="1"/>
</dbReference>
<evidence type="ECO:0000259" key="2">
    <source>
        <dbReference type="Pfam" id="PF25431"/>
    </source>
</evidence>
<dbReference type="Proteomes" id="UP001228049">
    <property type="component" value="Unassembled WGS sequence"/>
</dbReference>
<dbReference type="GO" id="GO:0046983">
    <property type="term" value="F:protein dimerization activity"/>
    <property type="evidence" value="ECO:0007669"/>
    <property type="project" value="InterPro"/>
</dbReference>
<feature type="domain" description="HAT C-terminal dimerisation" evidence="1">
    <location>
        <begin position="536"/>
        <end position="590"/>
    </location>
</feature>
<comment type="caution">
    <text evidence="3">The sequence shown here is derived from an EMBL/GenBank/DDBJ whole genome shotgun (WGS) entry which is preliminary data.</text>
</comment>
<name>A0AAD9F4A6_DISEL</name>
<dbReference type="EMBL" id="JASDAP010000013">
    <property type="protein sequence ID" value="KAK1892263.1"/>
    <property type="molecule type" value="Genomic_DNA"/>
</dbReference>
<keyword evidence="4" id="KW-1185">Reference proteome</keyword>
<dbReference type="AlphaFoldDB" id="A0AAD9F4A6"/>
<dbReference type="Pfam" id="PF25431">
    <property type="entry name" value="zf-C17orf113"/>
    <property type="match status" value="1"/>
</dbReference>
<dbReference type="InterPro" id="IPR008906">
    <property type="entry name" value="HATC_C_dom"/>
</dbReference>
<feature type="domain" description="C17orf113 probable zinc finger" evidence="2">
    <location>
        <begin position="1"/>
        <end position="42"/>
    </location>
</feature>
<reference evidence="3" key="1">
    <citation type="submission" date="2023-04" db="EMBL/GenBank/DDBJ databases">
        <title>Chromosome-level genome of Chaenocephalus aceratus.</title>
        <authorList>
            <person name="Park H."/>
        </authorList>
    </citation>
    <scope>NUCLEOTIDE SEQUENCE</scope>
    <source>
        <strain evidence="3">DE</strain>
        <tissue evidence="3">Muscle</tissue>
    </source>
</reference>
<sequence length="633" mass="71411">MYCTLCVREKKHNVFTAGTSNFRVKTIEMHIKGVDHKAVLESQHLRRNNVQVAVNRMVCARSKAVIAAMRNVYYLAKELLPTHKYKSLNELCILQGCETLAELRVSENAQYTHNDIVLDMQCAINNVLKEDLIAKLNNSTFKGLMTDESTDISVEKLHCTYVNLINYGDLETHYLCKTKITACDAATVTQTIKEQLQNYNIDLNDVTGVCTDGAAVMTGRENGVVARLKRENPAIGGTHCATHKLNLCAQQAAAAIPSLQRYQRTVGSIYGYFSNSSSRQARLKEMHVILDTDDVKLKSIHAVRWLSFGEANVALHRTMRTVAEVFQQDAELMHDTMAESLAKAMLTYEFIAINSLLCDILGTIACLSKAFQLKSLSFAYVQPAVTSTINALRAMPIGDEGGPKFQELLANIAENNGETYFKGEKIKATRAMRQAVDGVRQRFLDTLIQNIEDRFPDIGLFSAFRIFDPRCLPRDNTERARFGRDELRTILDHLCPAGREPIVDTDTCSTEWPPFKELLHANYSKNSFQELVKIMATQHAGFLPETTKLLAAISVIPMSTVPCERGFSVQNRIKTKGRARLKAENLDVLMRICIEGPPIEQFDFYRALEKFRVEKHHRIFQGPCKERCPCRQR</sequence>
<protein>
    <submittedName>
        <fullName evidence="3">Zinc finger protein 862</fullName>
    </submittedName>
</protein>
<evidence type="ECO:0000313" key="4">
    <source>
        <dbReference type="Proteomes" id="UP001228049"/>
    </source>
</evidence>
<proteinExistence type="predicted"/>